<evidence type="ECO:0000256" key="4">
    <source>
        <dbReference type="ARBA" id="ARBA00022989"/>
    </source>
</evidence>
<keyword evidence="5 6" id="KW-0472">Membrane</keyword>
<dbReference type="Proteomes" id="UP000199652">
    <property type="component" value="Unassembled WGS sequence"/>
</dbReference>
<name>A0A1H3GW90_EUBBA</name>
<feature type="transmembrane region" description="Helical" evidence="6">
    <location>
        <begin position="234"/>
        <end position="259"/>
    </location>
</feature>
<gene>
    <name evidence="7" type="ORF">SAMN04488579_11555</name>
</gene>
<evidence type="ECO:0000256" key="1">
    <source>
        <dbReference type="ARBA" id="ARBA00004651"/>
    </source>
</evidence>
<keyword evidence="3 6" id="KW-0812">Transmembrane</keyword>
<dbReference type="InterPro" id="IPR001851">
    <property type="entry name" value="ABC_transp_permease"/>
</dbReference>
<evidence type="ECO:0000256" key="6">
    <source>
        <dbReference type="SAM" id="Phobius"/>
    </source>
</evidence>
<feature type="transmembrane region" description="Helical" evidence="6">
    <location>
        <begin position="139"/>
        <end position="162"/>
    </location>
</feature>
<dbReference type="GO" id="GO:0015658">
    <property type="term" value="F:branched-chain amino acid transmembrane transporter activity"/>
    <property type="evidence" value="ECO:0007669"/>
    <property type="project" value="InterPro"/>
</dbReference>
<evidence type="ECO:0000256" key="2">
    <source>
        <dbReference type="ARBA" id="ARBA00022475"/>
    </source>
</evidence>
<keyword evidence="2" id="KW-1003">Cell membrane</keyword>
<feature type="transmembrane region" description="Helical" evidence="6">
    <location>
        <begin position="44"/>
        <end position="64"/>
    </location>
</feature>
<dbReference type="OrthoDB" id="9789927at2"/>
<feature type="transmembrane region" description="Helical" evidence="6">
    <location>
        <begin position="108"/>
        <end position="132"/>
    </location>
</feature>
<evidence type="ECO:0000256" key="5">
    <source>
        <dbReference type="ARBA" id="ARBA00023136"/>
    </source>
</evidence>
<organism evidence="7 8">
    <name type="scientific">Eubacterium barkeri</name>
    <name type="common">Clostridium barkeri</name>
    <dbReference type="NCBI Taxonomy" id="1528"/>
    <lineage>
        <taxon>Bacteria</taxon>
        <taxon>Bacillati</taxon>
        <taxon>Bacillota</taxon>
        <taxon>Clostridia</taxon>
        <taxon>Eubacteriales</taxon>
        <taxon>Eubacteriaceae</taxon>
        <taxon>Eubacterium</taxon>
    </lineage>
</organism>
<accession>A0A1H3GW90</accession>
<dbReference type="STRING" id="1528.SAMN04488579_11555"/>
<feature type="transmembrane region" description="Helical" evidence="6">
    <location>
        <begin position="76"/>
        <end position="96"/>
    </location>
</feature>
<comment type="subcellular location">
    <subcellularLocation>
        <location evidence="1">Cell membrane</location>
        <topology evidence="1">Multi-pass membrane protein</topology>
    </subcellularLocation>
</comment>
<feature type="transmembrane region" description="Helical" evidence="6">
    <location>
        <begin position="317"/>
        <end position="338"/>
    </location>
</feature>
<dbReference type="AlphaFoldDB" id="A0A1H3GW90"/>
<dbReference type="Pfam" id="PF02653">
    <property type="entry name" value="BPD_transp_2"/>
    <property type="match status" value="1"/>
</dbReference>
<dbReference type="CDD" id="cd06581">
    <property type="entry name" value="TM_PBP1_LivM_like"/>
    <property type="match status" value="1"/>
</dbReference>
<keyword evidence="4 6" id="KW-1133">Transmembrane helix</keyword>
<feature type="transmembrane region" description="Helical" evidence="6">
    <location>
        <begin position="182"/>
        <end position="204"/>
    </location>
</feature>
<dbReference type="PANTHER" id="PTHR30482">
    <property type="entry name" value="HIGH-AFFINITY BRANCHED-CHAIN AMINO ACID TRANSPORT SYSTEM PERMEASE"/>
    <property type="match status" value="1"/>
</dbReference>
<reference evidence="8" key="1">
    <citation type="submission" date="2016-10" db="EMBL/GenBank/DDBJ databases">
        <authorList>
            <person name="Varghese N."/>
            <person name="Submissions S."/>
        </authorList>
    </citation>
    <scope>NUCLEOTIDE SEQUENCE [LARGE SCALE GENOMIC DNA]</scope>
    <source>
        <strain evidence="8">VPI 5359</strain>
    </source>
</reference>
<sequence length="380" mass="40700">MKKLSKKTKTIASVVALALLSLLLVVIDQTTASTDMLRTVLQLSAIYALATLSMNLLNGFTGLFSLGQAGFMAIGAYLYAILTIPVSAKPGVYYLYGVADAIANIQLSPILAIILAGAFAALLAAIIGAPVLRLKSDYFAIATLGFAEIVRILVASSLFNQITNGSLGLKAIPGYDQFLPGIIPPFYVPFIVVAICIVVIVLLINSSYGRAFKAIREDEIAAEAMGIGLAKTKLMAFVSSSFFAGIAGALLAMFLGAVTSTTFTVMLTYNILLIMVIGGMGSITGSILAAFLVTFAKEWWLRFLDVPMTIGTFQVPFLRTGFRMVVFSILLMVVVLFWRRGIMGQNEFSWDAIYNWGLALKNKITGKKPADPATGGTDHE</sequence>
<evidence type="ECO:0000313" key="8">
    <source>
        <dbReference type="Proteomes" id="UP000199652"/>
    </source>
</evidence>
<proteinExistence type="predicted"/>
<evidence type="ECO:0000256" key="3">
    <source>
        <dbReference type="ARBA" id="ARBA00022692"/>
    </source>
</evidence>
<dbReference type="EMBL" id="FNOU01000015">
    <property type="protein sequence ID" value="SDY07583.1"/>
    <property type="molecule type" value="Genomic_DNA"/>
</dbReference>
<feature type="transmembrane region" description="Helical" evidence="6">
    <location>
        <begin position="271"/>
        <end position="296"/>
    </location>
</feature>
<dbReference type="InterPro" id="IPR043428">
    <property type="entry name" value="LivM-like"/>
</dbReference>
<keyword evidence="8" id="KW-1185">Reference proteome</keyword>
<dbReference type="GO" id="GO:0005886">
    <property type="term" value="C:plasma membrane"/>
    <property type="evidence" value="ECO:0007669"/>
    <property type="project" value="UniProtKB-SubCell"/>
</dbReference>
<dbReference type="RefSeq" id="WP_090245841.1">
    <property type="nucleotide sequence ID" value="NZ_FNOU01000015.1"/>
</dbReference>
<dbReference type="PANTHER" id="PTHR30482:SF10">
    <property type="entry name" value="HIGH-AFFINITY BRANCHED-CHAIN AMINO ACID TRANSPORT PROTEIN BRAE"/>
    <property type="match status" value="1"/>
</dbReference>
<evidence type="ECO:0000313" key="7">
    <source>
        <dbReference type="EMBL" id="SDY07583.1"/>
    </source>
</evidence>
<protein>
    <submittedName>
        <fullName evidence="7">Amino acid/amide ABC transporter membrane protein 2, HAAT family</fullName>
    </submittedName>
</protein>